<dbReference type="SUPFAM" id="SSF144000">
    <property type="entry name" value="Oxysterol-binding protein-like"/>
    <property type="match status" value="1"/>
</dbReference>
<dbReference type="EMBL" id="JAGKQM010000010">
    <property type="protein sequence ID" value="KAH0906675.1"/>
    <property type="molecule type" value="Genomic_DNA"/>
</dbReference>
<evidence type="ECO:0000313" key="3">
    <source>
        <dbReference type="Proteomes" id="UP000824890"/>
    </source>
</evidence>
<name>A0ABQ8BPA7_BRANA</name>
<sequence length="346" mass="39498">AEEEEGMRKQVVLAKPFSLDDEKDSEHTTSNLIQRILSLFKNVRPGSDLTNFQLPPQLNLPRSQLQCYGEMVYSLNGQDLLGECGRREQPIERFKSIISHHPPVSALHATHEKENIDVTFCQYFTPKFRGAYVDVEVKGKRVVKLLNQKETYEMNQPRLVMTFLPVTGAHWAGKIVIKCLETGLEAELQLLSDSFLSRFTGNNKRSIKGKIFESSSGRRLYELFGQWDRTVTAKNLKTGEVEVIYNASENIAELKTPIVKNLQEVSASESAMVWSEVSEGIMKQEWEKAREGKRDVEEKQRESRRQREASGQSWIPKHFSVVRAGKDWDCVPLQPRVPQAPIVVPL</sequence>
<dbReference type="PANTHER" id="PTHR10972">
    <property type="entry name" value="OXYSTEROL-BINDING PROTEIN-RELATED"/>
    <property type="match status" value="1"/>
</dbReference>
<dbReference type="Gene3D" id="3.30.70.3490">
    <property type="match status" value="1"/>
</dbReference>
<evidence type="ECO:0000256" key="1">
    <source>
        <dbReference type="SAM" id="MobiDB-lite"/>
    </source>
</evidence>
<gene>
    <name evidence="2" type="ORF">HID58_038502</name>
</gene>
<proteinExistence type="predicted"/>
<accession>A0ABQ8BPA7</accession>
<keyword evidence="3" id="KW-1185">Reference proteome</keyword>
<feature type="non-terminal residue" evidence="2">
    <location>
        <position position="1"/>
    </location>
</feature>
<dbReference type="InterPro" id="IPR000648">
    <property type="entry name" value="Oxysterol-bd"/>
</dbReference>
<dbReference type="Proteomes" id="UP000824890">
    <property type="component" value="Unassembled WGS sequence"/>
</dbReference>
<reference evidence="2 3" key="1">
    <citation type="submission" date="2021-05" db="EMBL/GenBank/DDBJ databases">
        <title>Genome Assembly of Synthetic Allotetraploid Brassica napus Reveals Homoeologous Exchanges between Subgenomes.</title>
        <authorList>
            <person name="Davis J.T."/>
        </authorList>
    </citation>
    <scope>NUCLEOTIDE SEQUENCE [LARGE SCALE GENOMIC DNA]</scope>
    <source>
        <strain evidence="3">cv. Da-Ae</strain>
        <tissue evidence="2">Seedling</tissue>
    </source>
</reference>
<dbReference type="Gene3D" id="2.40.160.120">
    <property type="match status" value="1"/>
</dbReference>
<comment type="caution">
    <text evidence="2">The sequence shown here is derived from an EMBL/GenBank/DDBJ whole genome shotgun (WGS) entry which is preliminary data.</text>
</comment>
<dbReference type="Pfam" id="PF01237">
    <property type="entry name" value="Oxysterol_BP"/>
    <property type="match status" value="1"/>
</dbReference>
<dbReference type="InterPro" id="IPR037239">
    <property type="entry name" value="OSBP_sf"/>
</dbReference>
<dbReference type="PANTHER" id="PTHR10972:SF204">
    <property type="entry name" value="OXYSTEROL-BINDING PROTEIN-RELATED PROTEIN 4C"/>
    <property type="match status" value="1"/>
</dbReference>
<protein>
    <submittedName>
        <fullName evidence="2">Uncharacterized protein</fullName>
    </submittedName>
</protein>
<organism evidence="2 3">
    <name type="scientific">Brassica napus</name>
    <name type="common">Rape</name>
    <dbReference type="NCBI Taxonomy" id="3708"/>
    <lineage>
        <taxon>Eukaryota</taxon>
        <taxon>Viridiplantae</taxon>
        <taxon>Streptophyta</taxon>
        <taxon>Embryophyta</taxon>
        <taxon>Tracheophyta</taxon>
        <taxon>Spermatophyta</taxon>
        <taxon>Magnoliopsida</taxon>
        <taxon>eudicotyledons</taxon>
        <taxon>Gunneridae</taxon>
        <taxon>Pentapetalae</taxon>
        <taxon>rosids</taxon>
        <taxon>malvids</taxon>
        <taxon>Brassicales</taxon>
        <taxon>Brassicaceae</taxon>
        <taxon>Brassiceae</taxon>
        <taxon>Brassica</taxon>
    </lineage>
</organism>
<feature type="region of interest" description="Disordered" evidence="1">
    <location>
        <begin position="292"/>
        <end position="311"/>
    </location>
</feature>
<evidence type="ECO:0000313" key="2">
    <source>
        <dbReference type="EMBL" id="KAH0906675.1"/>
    </source>
</evidence>
<feature type="compositionally biased region" description="Basic and acidic residues" evidence="1">
    <location>
        <begin position="292"/>
        <end position="308"/>
    </location>
</feature>